<dbReference type="Proteomes" id="UP000008064">
    <property type="component" value="Unassembled WGS sequence"/>
</dbReference>
<evidence type="ECO:0000256" key="9">
    <source>
        <dbReference type="ARBA" id="ARBA00025382"/>
    </source>
</evidence>
<dbReference type="Pfam" id="PF00479">
    <property type="entry name" value="G6PD_N"/>
    <property type="match status" value="1"/>
</dbReference>
<protein>
    <recommendedName>
        <fullName evidence="4 11">Glucose-6-phosphate 1-dehydrogenase</fullName>
        <ecNumber evidence="3 11">1.1.1.49</ecNumber>
    </recommendedName>
</protein>
<dbReference type="InterPro" id="IPR019796">
    <property type="entry name" value="G6P_DH_AS"/>
</dbReference>
<dbReference type="EMBL" id="GL945431">
    <property type="protein sequence ID" value="EGO27530.1"/>
    <property type="molecule type" value="Genomic_DNA"/>
</dbReference>
<dbReference type="Gene3D" id="3.40.50.720">
    <property type="entry name" value="NAD(P)-binding Rossmann-like Domain"/>
    <property type="match status" value="1"/>
</dbReference>
<evidence type="ECO:0000256" key="8">
    <source>
        <dbReference type="ARBA" id="ARBA00023277"/>
    </source>
</evidence>
<keyword evidence="5 11" id="KW-0313">Glucose metabolism</keyword>
<dbReference type="PANTHER" id="PTHR23429">
    <property type="entry name" value="GLUCOSE-6-PHOSPHATE 1-DEHYDROGENASE G6PD"/>
    <property type="match status" value="1"/>
</dbReference>
<keyword evidence="6 11" id="KW-0521">NADP</keyword>
<dbReference type="RefSeq" id="XP_007315621.1">
    <property type="nucleotide sequence ID" value="XM_007315559.1"/>
</dbReference>
<gene>
    <name evidence="14" type="ORF">SERLADRAFT_461153</name>
</gene>
<dbReference type="HOGENOM" id="CLU_013524_2_3_1"/>
<dbReference type="FunFam" id="3.30.360.10:FF:000015">
    <property type="entry name" value="Glucose-6-phosphate 1-dehydrogenase"/>
    <property type="match status" value="1"/>
</dbReference>
<dbReference type="GO" id="GO:0004345">
    <property type="term" value="F:glucose-6-phosphate dehydrogenase activity"/>
    <property type="evidence" value="ECO:0007669"/>
    <property type="project" value="UniProtKB-EC"/>
</dbReference>
<dbReference type="SUPFAM" id="SSF55347">
    <property type="entry name" value="Glyceraldehyde-3-phosphate dehydrogenase-like, C-terminal domain"/>
    <property type="match status" value="1"/>
</dbReference>
<evidence type="ECO:0000256" key="4">
    <source>
        <dbReference type="ARBA" id="ARBA00020444"/>
    </source>
</evidence>
<evidence type="ECO:0000259" key="13">
    <source>
        <dbReference type="Pfam" id="PF02781"/>
    </source>
</evidence>
<dbReference type="GO" id="GO:0006006">
    <property type="term" value="P:glucose metabolic process"/>
    <property type="evidence" value="ECO:0007669"/>
    <property type="project" value="UniProtKB-KW"/>
</dbReference>
<dbReference type="InterPro" id="IPR001282">
    <property type="entry name" value="G6P_DH"/>
</dbReference>
<keyword evidence="7 11" id="KW-0560">Oxidoreductase</keyword>
<dbReference type="OrthoDB" id="60984at2759"/>
<evidence type="ECO:0000313" key="14">
    <source>
        <dbReference type="EMBL" id="EGO27530.1"/>
    </source>
</evidence>
<dbReference type="PROSITE" id="PS00069">
    <property type="entry name" value="G6P_DEHYDROGENASE"/>
    <property type="match status" value="1"/>
</dbReference>
<evidence type="ECO:0000256" key="5">
    <source>
        <dbReference type="ARBA" id="ARBA00022526"/>
    </source>
</evidence>
<sequence length="515" mass="58173">MSSMHRSTSGTIPSMETSHDELKDNTVIVVFGASGDLAKKKTYPALFGLYRNGYLPKDVHIVGYARTKMDEAEYHKRATSYIKNPDNDPEVSAKVEEFKKLSTYISGGYEDSPSFQNLTKHLESIESKYPSKEANRLFYLALPPSVFVPVAKHVKESCYSANGINRIIVEKPFGKDLQSCRDLLGSLKQSWTEDETFRIDHYLGKEMVKNLLVLRFANIAMGAAWDKNSISNVQITFKEPFGTEGRGGYFDEFGIIRDVLQNHLLQVLSILTMERPVSFAAEDIRDEKVKVLRAIPPIERKDTLLGQYVSANGKPGYLDDDTVPKGSVCPTFAATVLWINNERWEGVPFVLKAGKALNEAKVEIRVQFKDVTQGIFKDISRNELVMRIQPSEAVYLKLNTKTPGLYTRALPTEMDLTYKRRFSDAKIPEAYEALILDALKGDHSNFVRDDELDVAWKIFTPILHWIDGVEGPRPRPSPYPYGSRGPKELDDFIGKLGYKRSTDGYNWPVTSISNL</sequence>
<dbReference type="HAMAP" id="MF_00966">
    <property type="entry name" value="G6PD"/>
    <property type="match status" value="1"/>
</dbReference>
<evidence type="ECO:0000256" key="3">
    <source>
        <dbReference type="ARBA" id="ARBA00013019"/>
    </source>
</evidence>
<keyword evidence="8 11" id="KW-0119">Carbohydrate metabolism</keyword>
<evidence type="ECO:0000256" key="10">
    <source>
        <dbReference type="ARBA" id="ARBA00048749"/>
    </source>
</evidence>
<evidence type="ECO:0000256" key="1">
    <source>
        <dbReference type="ARBA" id="ARBA00004937"/>
    </source>
</evidence>
<dbReference type="Pfam" id="PF02781">
    <property type="entry name" value="G6PD_C"/>
    <property type="match status" value="1"/>
</dbReference>
<dbReference type="PIRSF" id="PIRSF000110">
    <property type="entry name" value="G6PD"/>
    <property type="match status" value="1"/>
</dbReference>
<dbReference type="GeneID" id="18818182"/>
<reference evidence="14" key="1">
    <citation type="submission" date="2011-04" db="EMBL/GenBank/DDBJ databases">
        <title>Evolution of plant cell wall degrading machinery underlies the functional diversity of forest fungi.</title>
        <authorList>
            <consortium name="US DOE Joint Genome Institute (JGI-PGF)"/>
            <person name="Eastwood D.C."/>
            <person name="Floudas D."/>
            <person name="Binder M."/>
            <person name="Majcherczyk A."/>
            <person name="Schneider P."/>
            <person name="Aerts A."/>
            <person name="Asiegbu F.O."/>
            <person name="Baker S.E."/>
            <person name="Barry K."/>
            <person name="Bendiksby M."/>
            <person name="Blumentritt M."/>
            <person name="Coutinho P.M."/>
            <person name="Cullen D."/>
            <person name="Cullen D."/>
            <person name="Gathman A."/>
            <person name="Goodell B."/>
            <person name="Henrissat B."/>
            <person name="Ihrmark K."/>
            <person name="Kauserud H."/>
            <person name="Kohler A."/>
            <person name="LaButti K."/>
            <person name="Lapidus A."/>
            <person name="Lavin J.L."/>
            <person name="Lee Y.-H."/>
            <person name="Lindquist E."/>
            <person name="Lilly W."/>
            <person name="Lucas S."/>
            <person name="Morin E."/>
            <person name="Murat C."/>
            <person name="Oguiza J.A."/>
            <person name="Park J."/>
            <person name="Pisabarro A.G."/>
            <person name="Riley R."/>
            <person name="Rosling A."/>
            <person name="Salamov A."/>
            <person name="Schmidt O."/>
            <person name="Schmutz J."/>
            <person name="Skrede I."/>
            <person name="Stenlid J."/>
            <person name="Wiebenga A."/>
            <person name="Xie X."/>
            <person name="Kues U."/>
            <person name="Hibbett D.S."/>
            <person name="Hoffmeister D."/>
            <person name="Hogberg N."/>
            <person name="Martin F."/>
            <person name="Grigoriev I.V."/>
            <person name="Watkinson S.C."/>
        </authorList>
    </citation>
    <scope>NUCLEOTIDE SEQUENCE</scope>
    <source>
        <strain evidence="14">S7.9</strain>
    </source>
</reference>
<dbReference type="GO" id="GO:0005829">
    <property type="term" value="C:cytosol"/>
    <property type="evidence" value="ECO:0007669"/>
    <property type="project" value="TreeGrafter"/>
</dbReference>
<feature type="domain" description="Glucose-6-phosphate dehydrogenase NAD-binding" evidence="12">
    <location>
        <begin position="29"/>
        <end position="210"/>
    </location>
</feature>
<dbReference type="InterPro" id="IPR036291">
    <property type="entry name" value="NAD(P)-bd_dom_sf"/>
</dbReference>
<evidence type="ECO:0000256" key="11">
    <source>
        <dbReference type="RuleBase" id="RU362120"/>
    </source>
</evidence>
<organism>
    <name type="scientific">Serpula lacrymans var. lacrymans (strain S7.9)</name>
    <name type="common">Dry rot fungus</name>
    <dbReference type="NCBI Taxonomy" id="578457"/>
    <lineage>
        <taxon>Eukaryota</taxon>
        <taxon>Fungi</taxon>
        <taxon>Dikarya</taxon>
        <taxon>Basidiomycota</taxon>
        <taxon>Agaricomycotina</taxon>
        <taxon>Agaricomycetes</taxon>
        <taxon>Agaricomycetidae</taxon>
        <taxon>Boletales</taxon>
        <taxon>Coniophorineae</taxon>
        <taxon>Serpulaceae</taxon>
        <taxon>Serpula</taxon>
    </lineage>
</organism>
<dbReference type="AlphaFoldDB" id="F8NNA0"/>
<evidence type="ECO:0000256" key="7">
    <source>
        <dbReference type="ARBA" id="ARBA00023002"/>
    </source>
</evidence>
<dbReference type="EC" id="1.1.1.49" evidence="3 11"/>
<comment type="similarity">
    <text evidence="2 11">Belongs to the glucose-6-phosphate dehydrogenase family.</text>
</comment>
<name>F8NNA0_SERL9</name>
<dbReference type="SUPFAM" id="SSF51735">
    <property type="entry name" value="NAD(P)-binding Rossmann-fold domains"/>
    <property type="match status" value="1"/>
</dbReference>
<dbReference type="PANTHER" id="PTHR23429:SF0">
    <property type="entry name" value="GLUCOSE-6-PHOSPHATE 1-DEHYDROGENASE"/>
    <property type="match status" value="1"/>
</dbReference>
<dbReference type="NCBIfam" id="TIGR00871">
    <property type="entry name" value="zwf"/>
    <property type="match status" value="1"/>
</dbReference>
<evidence type="ECO:0000256" key="6">
    <source>
        <dbReference type="ARBA" id="ARBA00022857"/>
    </source>
</evidence>
<comment type="catalytic activity">
    <reaction evidence="10 11">
        <text>D-glucose 6-phosphate + NADP(+) = 6-phospho-D-glucono-1,5-lactone + NADPH + H(+)</text>
        <dbReference type="Rhea" id="RHEA:15841"/>
        <dbReference type="ChEBI" id="CHEBI:15378"/>
        <dbReference type="ChEBI" id="CHEBI:57783"/>
        <dbReference type="ChEBI" id="CHEBI:57955"/>
        <dbReference type="ChEBI" id="CHEBI:58349"/>
        <dbReference type="ChEBI" id="CHEBI:61548"/>
        <dbReference type="EC" id="1.1.1.49"/>
    </reaction>
</comment>
<evidence type="ECO:0000256" key="2">
    <source>
        <dbReference type="ARBA" id="ARBA00009975"/>
    </source>
</evidence>
<accession>F8NNA0</accession>
<dbReference type="FunFam" id="3.40.50.720:FF:000111">
    <property type="entry name" value="Glucose-6-phosphate 1-dehydrogenase"/>
    <property type="match status" value="1"/>
</dbReference>
<dbReference type="Gene3D" id="3.30.360.10">
    <property type="entry name" value="Dihydrodipicolinate Reductase, domain 2"/>
    <property type="match status" value="1"/>
</dbReference>
<evidence type="ECO:0000259" key="12">
    <source>
        <dbReference type="Pfam" id="PF00479"/>
    </source>
</evidence>
<comment type="function">
    <text evidence="9">Catalyzes the rate-limiting step of the oxidative pentose-phosphate pathway, which represents a route for the dissimilation of carbohydrates besides glycolysis. The main function of this enzyme is to provide reducing power (NADPH) and pentose phosphates for fatty acid and nucleic acid synthesis.</text>
</comment>
<comment type="pathway">
    <text evidence="1 11">Carbohydrate degradation; pentose phosphate pathway; D-ribulose 5-phosphate from D-glucose 6-phosphate (oxidative stage): step 1/3.</text>
</comment>
<dbReference type="UniPathway" id="UPA00115">
    <property type="reaction ID" value="UER00408"/>
</dbReference>
<feature type="domain" description="Glucose-6-phosphate dehydrogenase C-terminal" evidence="13">
    <location>
        <begin position="212"/>
        <end position="498"/>
    </location>
</feature>
<dbReference type="InterPro" id="IPR022674">
    <property type="entry name" value="G6P_DH_NAD-bd"/>
</dbReference>
<dbReference type="GO" id="GO:0050661">
    <property type="term" value="F:NADP binding"/>
    <property type="evidence" value="ECO:0007669"/>
    <property type="project" value="InterPro"/>
</dbReference>
<dbReference type="KEGG" id="sla:SERLADRAFT_461153"/>
<proteinExistence type="inferred from homology"/>
<dbReference type="GO" id="GO:0009051">
    <property type="term" value="P:pentose-phosphate shunt, oxidative branch"/>
    <property type="evidence" value="ECO:0007669"/>
    <property type="project" value="TreeGrafter"/>
</dbReference>
<dbReference type="PRINTS" id="PR00079">
    <property type="entry name" value="G6PDHDRGNASE"/>
</dbReference>
<dbReference type="SMR" id="F8NNA0"/>
<dbReference type="InterPro" id="IPR022675">
    <property type="entry name" value="G6P_DH_C"/>
</dbReference>